<gene>
    <name evidence="1" type="ORF">SAY89_00050</name>
</gene>
<dbReference type="EMBL" id="CP138348">
    <property type="protein sequence ID" value="WPF88705.1"/>
    <property type="molecule type" value="Genomic_DNA"/>
</dbReference>
<name>A0AAF1C5L4_9CHRO</name>
<accession>A0AAF1C5L4</accession>
<evidence type="ECO:0000313" key="1">
    <source>
        <dbReference type="EMBL" id="WPF88705.1"/>
    </source>
</evidence>
<reference evidence="1" key="1">
    <citation type="submission" date="2023-11" db="EMBL/GenBank/DDBJ databases">
        <title>Genome sequence of Cyanobacterium aponinum BCRC AL20115.</title>
        <authorList>
            <person name="Chang H.-Y."/>
            <person name="Lin K.-M."/>
            <person name="Hsueh H.-T."/>
            <person name="Chu H.-A."/>
            <person name="Kuo C.-H."/>
        </authorList>
    </citation>
    <scope>NUCLEOTIDE SEQUENCE</scope>
    <source>
        <strain evidence="1">AL20115</strain>
    </source>
</reference>
<proteinExistence type="predicted"/>
<dbReference type="RefSeq" id="WP_015217903.1">
    <property type="nucleotide sequence ID" value="NZ_CP138348.1"/>
</dbReference>
<dbReference type="AlphaFoldDB" id="A0AAF1C5L4"/>
<sequence>MRIIETKINITDEHLLNIKLPEDITVGEYEIAIIINPVTKSTNSHPINQLAGKVKAFKNINSVEWQKEIRGEWDEIRLSDRY</sequence>
<protein>
    <submittedName>
        <fullName evidence="1">Uncharacterized protein</fullName>
    </submittedName>
</protein>
<organism evidence="1">
    <name type="scientific">Cyanobacterium aponinum AL20115</name>
    <dbReference type="NCBI Taxonomy" id="3090662"/>
    <lineage>
        <taxon>Bacteria</taxon>
        <taxon>Bacillati</taxon>
        <taxon>Cyanobacteriota</taxon>
        <taxon>Cyanophyceae</taxon>
        <taxon>Oscillatoriophycideae</taxon>
        <taxon>Chroococcales</taxon>
        <taxon>Geminocystaceae</taxon>
        <taxon>Cyanobacterium</taxon>
    </lineage>
</organism>